<evidence type="ECO:0000256" key="1">
    <source>
        <dbReference type="SAM" id="Coils"/>
    </source>
</evidence>
<dbReference type="InterPro" id="IPR001870">
    <property type="entry name" value="B30.2/SPRY"/>
</dbReference>
<name>A0ABQ9DBW0_9PASS</name>
<dbReference type="PRINTS" id="PR01407">
    <property type="entry name" value="BUTYPHLNCDUF"/>
</dbReference>
<dbReference type="Pfam" id="PF13765">
    <property type="entry name" value="PRY"/>
    <property type="match status" value="1"/>
</dbReference>
<dbReference type="Pfam" id="PF00622">
    <property type="entry name" value="SPRY"/>
    <property type="match status" value="1"/>
</dbReference>
<dbReference type="InterPro" id="IPR050143">
    <property type="entry name" value="TRIM/RBCC"/>
</dbReference>
<dbReference type="Gene3D" id="1.20.58.90">
    <property type="match status" value="1"/>
</dbReference>
<protein>
    <submittedName>
        <fullName evidence="4">E3 ubiquitin-protein ligase TRIM58-like protein</fullName>
    </submittedName>
</protein>
<dbReference type="PROSITE" id="PS50188">
    <property type="entry name" value="B302_SPRY"/>
    <property type="match status" value="1"/>
</dbReference>
<dbReference type="CDD" id="cd13733">
    <property type="entry name" value="SPRY_PRY_C-I_1"/>
    <property type="match status" value="1"/>
</dbReference>
<dbReference type="InterPro" id="IPR043136">
    <property type="entry name" value="B30.2/SPRY_sf"/>
</dbReference>
<proteinExistence type="predicted"/>
<dbReference type="EMBL" id="WHWB01033895">
    <property type="protein sequence ID" value="KAJ7415896.1"/>
    <property type="molecule type" value="Genomic_DNA"/>
</dbReference>
<dbReference type="Proteomes" id="UP001145742">
    <property type="component" value="Unassembled WGS sequence"/>
</dbReference>
<evidence type="ECO:0000256" key="2">
    <source>
        <dbReference type="SAM" id="MobiDB-lite"/>
    </source>
</evidence>
<dbReference type="InterPro" id="IPR006574">
    <property type="entry name" value="PRY"/>
</dbReference>
<organism evidence="4 5">
    <name type="scientific">Willisornis vidua</name>
    <name type="common">Xingu scale-backed antbird</name>
    <dbReference type="NCBI Taxonomy" id="1566151"/>
    <lineage>
        <taxon>Eukaryota</taxon>
        <taxon>Metazoa</taxon>
        <taxon>Chordata</taxon>
        <taxon>Craniata</taxon>
        <taxon>Vertebrata</taxon>
        <taxon>Euteleostomi</taxon>
        <taxon>Archelosauria</taxon>
        <taxon>Archosauria</taxon>
        <taxon>Dinosauria</taxon>
        <taxon>Saurischia</taxon>
        <taxon>Theropoda</taxon>
        <taxon>Coelurosauria</taxon>
        <taxon>Aves</taxon>
        <taxon>Neognathae</taxon>
        <taxon>Neoaves</taxon>
        <taxon>Telluraves</taxon>
        <taxon>Australaves</taxon>
        <taxon>Passeriformes</taxon>
        <taxon>Thamnophilidae</taxon>
        <taxon>Willisornis</taxon>
    </lineage>
</organism>
<dbReference type="InterPro" id="IPR003877">
    <property type="entry name" value="SPRY_dom"/>
</dbReference>
<reference evidence="4" key="1">
    <citation type="submission" date="2019-10" db="EMBL/GenBank/DDBJ databases">
        <authorList>
            <person name="Soares A.E.R."/>
            <person name="Aleixo A."/>
            <person name="Schneider P."/>
            <person name="Miyaki C.Y."/>
            <person name="Schneider M.P."/>
            <person name="Mello C."/>
            <person name="Vasconcelos A.T.R."/>
        </authorList>
    </citation>
    <scope>NUCLEOTIDE SEQUENCE</scope>
    <source>
        <tissue evidence="4">Muscle</tissue>
    </source>
</reference>
<dbReference type="PANTHER" id="PTHR24103">
    <property type="entry name" value="E3 UBIQUITIN-PROTEIN LIGASE TRIM"/>
    <property type="match status" value="1"/>
</dbReference>
<dbReference type="InterPro" id="IPR013320">
    <property type="entry name" value="ConA-like_dom_sf"/>
</dbReference>
<keyword evidence="5" id="KW-1185">Reference proteome</keyword>
<feature type="coiled-coil region" evidence="1">
    <location>
        <begin position="173"/>
        <end position="222"/>
    </location>
</feature>
<sequence>MDDVEVNSLLDQQGKQSHHMLLPMTRGRNFGMSWNSCRVKKEKPFHAELTMESNVTGPLESTLQNDDHPHSKQIKSLQEASQNLQESTQCDLQLLRADLEKKEGRSLEAPTREVMEYRLEKDLQQLFQQIKSLWEAFQNGQESLEHSLQLLSTDLENKQGRVVEALQSMWLKNQEHCKEIQGLQQALKNVQESVRCDLQLFRTDLENELGRIEETNKKAVESMWKNGFQEVFQKIQTLQEDFQNRQEFIQQDLQLLRIYLENKRGDVTLDAATAHPRLEISVDGRRVEDTGVTSITLPSYEKRFDSHLSVLAKEGYSHGRHYWEVAVGRRSSWALGIARESVTVKGGLTLSPKNGFWVIGLADGRDYWAYTDPRTPVSVSGELCYIGIFLDIPAKRMTFYNTCNESVLYTFSIGEGSSQEGKFIPFFSTGTATTEPDPEPLIILPSSFSSH</sequence>
<dbReference type="Gene3D" id="2.60.120.920">
    <property type="match status" value="1"/>
</dbReference>
<dbReference type="SMART" id="SM00589">
    <property type="entry name" value="PRY"/>
    <property type="match status" value="1"/>
</dbReference>
<evidence type="ECO:0000313" key="4">
    <source>
        <dbReference type="EMBL" id="KAJ7415896.1"/>
    </source>
</evidence>
<comment type="caution">
    <text evidence="4">The sequence shown here is derived from an EMBL/GenBank/DDBJ whole genome shotgun (WGS) entry which is preliminary data.</text>
</comment>
<feature type="domain" description="B30.2/SPRY" evidence="3">
    <location>
        <begin position="247"/>
        <end position="448"/>
    </location>
</feature>
<feature type="region of interest" description="Disordered" evidence="2">
    <location>
        <begin position="1"/>
        <end position="21"/>
    </location>
</feature>
<dbReference type="InterPro" id="IPR003879">
    <property type="entry name" value="Butyrophylin_SPRY"/>
</dbReference>
<dbReference type="SMART" id="SM00449">
    <property type="entry name" value="SPRY"/>
    <property type="match status" value="1"/>
</dbReference>
<evidence type="ECO:0000259" key="3">
    <source>
        <dbReference type="PROSITE" id="PS50188"/>
    </source>
</evidence>
<evidence type="ECO:0000313" key="5">
    <source>
        <dbReference type="Proteomes" id="UP001145742"/>
    </source>
</evidence>
<feature type="region of interest" description="Disordered" evidence="2">
    <location>
        <begin position="58"/>
        <end position="82"/>
    </location>
</feature>
<keyword evidence="1" id="KW-0175">Coiled coil</keyword>
<dbReference type="SUPFAM" id="SSF49899">
    <property type="entry name" value="Concanavalin A-like lectins/glucanases"/>
    <property type="match status" value="1"/>
</dbReference>
<gene>
    <name evidence="4" type="ORF">WISP_75454</name>
</gene>
<accession>A0ABQ9DBW0</accession>